<evidence type="ECO:0000256" key="3">
    <source>
        <dbReference type="ARBA" id="ARBA00022989"/>
    </source>
</evidence>
<feature type="transmembrane region" description="Helical" evidence="5">
    <location>
        <begin position="125"/>
        <end position="143"/>
    </location>
</feature>
<dbReference type="PANTHER" id="PTHR23291">
    <property type="entry name" value="BAX INHIBITOR-RELATED"/>
    <property type="match status" value="1"/>
</dbReference>
<evidence type="ECO:0000256" key="4">
    <source>
        <dbReference type="ARBA" id="ARBA00023136"/>
    </source>
</evidence>
<gene>
    <name evidence="6" type="ORF">HOLleu_06027</name>
</gene>
<dbReference type="CDD" id="cd10429">
    <property type="entry name" value="GAAP_like"/>
    <property type="match status" value="1"/>
</dbReference>
<feature type="transmembrane region" description="Helical" evidence="5">
    <location>
        <begin position="178"/>
        <end position="199"/>
    </location>
</feature>
<feature type="transmembrane region" description="Helical" evidence="5">
    <location>
        <begin position="38"/>
        <end position="59"/>
    </location>
</feature>
<sequence length="239" mass="26876">MGSIKADFGEDSIMDDFRYGSNVATAHIEVRMGFLRKVFSILTCQLLLTTAVSAMFLFSETLKGFVQQSPGFLMFNFILTFVVMMALMVKRKDAPANMILLGVFTLLEAYTVGTVVTFYEKSVVLEAFVLTLAVSGGLVMYTFQSKRDFSSWGAGLYVALLILVLGGFMRFFFPYSDTLEWCLSVSGALIFSLFIVFDTSMIMHKVSPEEYIMACINLYLDIINLFLHILRILSEAQKK</sequence>
<evidence type="ECO:0000256" key="1">
    <source>
        <dbReference type="ARBA" id="ARBA00004141"/>
    </source>
</evidence>
<feature type="transmembrane region" description="Helical" evidence="5">
    <location>
        <begin position="211"/>
        <end position="233"/>
    </location>
</feature>
<comment type="subcellular location">
    <subcellularLocation>
        <location evidence="1">Membrane</location>
        <topology evidence="1">Multi-pass membrane protein</topology>
    </subcellularLocation>
</comment>
<dbReference type="AlphaFoldDB" id="A0A9Q1CLI2"/>
<keyword evidence="3 5" id="KW-1133">Transmembrane helix</keyword>
<keyword evidence="4 5" id="KW-0472">Membrane</keyword>
<dbReference type="EMBL" id="JAIZAY010000002">
    <property type="protein sequence ID" value="KAJ8047121.1"/>
    <property type="molecule type" value="Genomic_DNA"/>
</dbReference>
<evidence type="ECO:0000313" key="6">
    <source>
        <dbReference type="EMBL" id="KAJ8047121.1"/>
    </source>
</evidence>
<dbReference type="GO" id="GO:0016020">
    <property type="term" value="C:membrane"/>
    <property type="evidence" value="ECO:0007669"/>
    <property type="project" value="UniProtKB-SubCell"/>
</dbReference>
<keyword evidence="7" id="KW-1185">Reference proteome</keyword>
<proteinExistence type="inferred from homology"/>
<dbReference type="Proteomes" id="UP001152320">
    <property type="component" value="Chromosome 2"/>
</dbReference>
<keyword evidence="2 5" id="KW-0812">Transmembrane</keyword>
<feature type="transmembrane region" description="Helical" evidence="5">
    <location>
        <begin position="155"/>
        <end position="172"/>
    </location>
</feature>
<feature type="transmembrane region" description="Helical" evidence="5">
    <location>
        <begin position="71"/>
        <end position="89"/>
    </location>
</feature>
<evidence type="ECO:0000256" key="2">
    <source>
        <dbReference type="ARBA" id="ARBA00022692"/>
    </source>
</evidence>
<organism evidence="6 7">
    <name type="scientific">Holothuria leucospilota</name>
    <name type="common">Black long sea cucumber</name>
    <name type="synonym">Mertensiothuria leucospilota</name>
    <dbReference type="NCBI Taxonomy" id="206669"/>
    <lineage>
        <taxon>Eukaryota</taxon>
        <taxon>Metazoa</taxon>
        <taxon>Echinodermata</taxon>
        <taxon>Eleutherozoa</taxon>
        <taxon>Echinozoa</taxon>
        <taxon>Holothuroidea</taxon>
        <taxon>Aspidochirotacea</taxon>
        <taxon>Aspidochirotida</taxon>
        <taxon>Holothuriidae</taxon>
        <taxon>Holothuria</taxon>
    </lineage>
</organism>
<comment type="caution">
    <text evidence="6">The sequence shown here is derived from an EMBL/GenBank/DDBJ whole genome shotgun (WGS) entry which is preliminary data.</text>
</comment>
<dbReference type="Pfam" id="PF01027">
    <property type="entry name" value="Bax1-I"/>
    <property type="match status" value="1"/>
</dbReference>
<comment type="similarity">
    <text evidence="5">Belongs to the BI1 family.</text>
</comment>
<evidence type="ECO:0000256" key="5">
    <source>
        <dbReference type="RuleBase" id="RU004379"/>
    </source>
</evidence>
<protein>
    <submittedName>
        <fullName evidence="6">Protein lifeguard 4</fullName>
    </submittedName>
</protein>
<accession>A0A9Q1CLI2</accession>
<dbReference type="OrthoDB" id="7933078at2759"/>
<reference evidence="6" key="1">
    <citation type="submission" date="2021-10" db="EMBL/GenBank/DDBJ databases">
        <title>Tropical sea cucumber genome reveals ecological adaptation and Cuvierian tubules defense mechanism.</title>
        <authorList>
            <person name="Chen T."/>
        </authorList>
    </citation>
    <scope>NUCLEOTIDE SEQUENCE</scope>
    <source>
        <strain evidence="6">Nanhai2018</strain>
        <tissue evidence="6">Muscle</tissue>
    </source>
</reference>
<name>A0A9Q1CLI2_HOLLE</name>
<dbReference type="InterPro" id="IPR006214">
    <property type="entry name" value="Bax_inhibitor_1-related"/>
</dbReference>
<dbReference type="GO" id="GO:0043066">
    <property type="term" value="P:negative regulation of apoptotic process"/>
    <property type="evidence" value="ECO:0007669"/>
    <property type="project" value="TreeGrafter"/>
</dbReference>
<evidence type="ECO:0000313" key="7">
    <source>
        <dbReference type="Proteomes" id="UP001152320"/>
    </source>
</evidence>
<feature type="transmembrane region" description="Helical" evidence="5">
    <location>
        <begin position="96"/>
        <end position="119"/>
    </location>
</feature>
<dbReference type="PANTHER" id="PTHR23291:SF50">
    <property type="entry name" value="PROTEIN LIFEGUARD 4"/>
    <property type="match status" value="1"/>
</dbReference>